<comment type="caution">
    <text evidence="2">The sequence shown here is derived from an EMBL/GenBank/DDBJ whole genome shotgun (WGS) entry which is preliminary data.</text>
</comment>
<dbReference type="RefSeq" id="WP_102597408.1">
    <property type="nucleotide sequence ID" value="NZ_JABUYH010000007.1"/>
</dbReference>
<feature type="coiled-coil region" evidence="1">
    <location>
        <begin position="78"/>
        <end position="105"/>
    </location>
</feature>
<evidence type="ECO:0000313" key="2">
    <source>
        <dbReference type="EMBL" id="PMQ20490.1"/>
    </source>
</evidence>
<proteinExistence type="predicted"/>
<keyword evidence="1" id="KW-0175">Coiled coil</keyword>
<organism evidence="2 3">
    <name type="scientific">Glutamicibacter arilaitensis</name>
    <dbReference type="NCBI Taxonomy" id="256701"/>
    <lineage>
        <taxon>Bacteria</taxon>
        <taxon>Bacillati</taxon>
        <taxon>Actinomycetota</taxon>
        <taxon>Actinomycetes</taxon>
        <taxon>Micrococcales</taxon>
        <taxon>Micrococcaceae</taxon>
        <taxon>Glutamicibacter</taxon>
    </lineage>
</organism>
<dbReference type="AlphaFoldDB" id="A0A2N7S2Y1"/>
<dbReference type="Proteomes" id="UP000235739">
    <property type="component" value="Unassembled WGS sequence"/>
</dbReference>
<sequence>MPFLLIAIAVLLVGAVALLLSSQRKNVPAGRHFESTGGSITGLVEHQASLPPVLLPKSPRAQDVDKVRFSLGLRGYRCDQVDEVLDVLAAEITNLENTIRDLESRRVISDTGEN</sequence>
<protein>
    <submittedName>
        <fullName evidence="2">Cell division protein DivIVA</fullName>
    </submittedName>
</protein>
<keyword evidence="2" id="KW-0132">Cell division</keyword>
<evidence type="ECO:0000313" key="3">
    <source>
        <dbReference type="Proteomes" id="UP000235739"/>
    </source>
</evidence>
<gene>
    <name evidence="2" type="ORF">CIK84_02430</name>
</gene>
<dbReference type="InterPro" id="IPR019933">
    <property type="entry name" value="DivIVA_domain"/>
</dbReference>
<evidence type="ECO:0000256" key="1">
    <source>
        <dbReference type="SAM" id="Coils"/>
    </source>
</evidence>
<reference evidence="2 3" key="1">
    <citation type="journal article" date="2017" name="Elife">
        <title>Extensive horizontal gene transfer in cheese-associated bacteria.</title>
        <authorList>
            <person name="Bonham K.S."/>
            <person name="Wolfe B.E."/>
            <person name="Dutton R.J."/>
        </authorList>
    </citation>
    <scope>NUCLEOTIDE SEQUENCE [LARGE SCALE GENOMIC DNA]</scope>
    <source>
        <strain evidence="2 3">JB182</strain>
    </source>
</reference>
<dbReference type="NCBIfam" id="TIGR03544">
    <property type="entry name" value="DivI1A_domain"/>
    <property type="match status" value="1"/>
</dbReference>
<dbReference type="Gene3D" id="6.10.250.660">
    <property type="match status" value="1"/>
</dbReference>
<name>A0A2N7S2Y1_9MICC</name>
<keyword evidence="2" id="KW-0131">Cell cycle</keyword>
<accession>A0A2N7S2Y1</accession>
<dbReference type="EMBL" id="PNQX01000001">
    <property type="protein sequence ID" value="PMQ20490.1"/>
    <property type="molecule type" value="Genomic_DNA"/>
</dbReference>
<dbReference type="GO" id="GO:0051301">
    <property type="term" value="P:cell division"/>
    <property type="evidence" value="ECO:0007669"/>
    <property type="project" value="UniProtKB-KW"/>
</dbReference>